<evidence type="ECO:0000256" key="6">
    <source>
        <dbReference type="ARBA" id="ARBA00022679"/>
    </source>
</evidence>
<evidence type="ECO:0000259" key="13">
    <source>
        <dbReference type="Pfam" id="PF03372"/>
    </source>
</evidence>
<feature type="transmembrane region" description="Helical" evidence="12">
    <location>
        <begin position="698"/>
        <end position="721"/>
    </location>
</feature>
<feature type="transmembrane region" description="Helical" evidence="12">
    <location>
        <begin position="464"/>
        <end position="486"/>
    </location>
</feature>
<keyword evidence="6" id="KW-0808">Transferase</keyword>
<dbReference type="FunFam" id="3.60.10.10:FF:000080">
    <property type="entry name" value="Carbon catabolite repressor protein 4 homolog 3"/>
    <property type="match status" value="1"/>
</dbReference>
<dbReference type="EMBL" id="JAATIQ010000061">
    <property type="protein sequence ID" value="KAF4390968.1"/>
    <property type="molecule type" value="Genomic_DNA"/>
</dbReference>
<comment type="caution">
    <text evidence="14">The sequence shown here is derived from an EMBL/GenBank/DDBJ whole genome shotgun (WGS) entry which is preliminary data.</text>
</comment>
<feature type="transmembrane region" description="Helical" evidence="12">
    <location>
        <begin position="829"/>
        <end position="848"/>
    </location>
</feature>
<name>A0A7J6EVH1_CANSA</name>
<keyword evidence="4" id="KW-0337">GPI-anchor biosynthesis</keyword>
<evidence type="ECO:0000256" key="7">
    <source>
        <dbReference type="ARBA" id="ARBA00022692"/>
    </source>
</evidence>
<evidence type="ECO:0000313" key="15">
    <source>
        <dbReference type="EMBL" id="KAF4390968.1"/>
    </source>
</evidence>
<feature type="domain" description="Endonuclease/exonuclease/phosphatase" evidence="13">
    <location>
        <begin position="107"/>
        <end position="442"/>
    </location>
</feature>
<protein>
    <recommendedName>
        <fullName evidence="11">GPI mannosyltransferase I</fullName>
    </recommendedName>
</protein>
<dbReference type="GO" id="GO:0006506">
    <property type="term" value="P:GPI anchor biosynthetic process"/>
    <property type="evidence" value="ECO:0007669"/>
    <property type="project" value="UniProtKB-UniPathway"/>
</dbReference>
<comment type="pathway">
    <text evidence="2">Glycolipid biosynthesis; glycosylphosphatidylinositol-anchor biosynthesis.</text>
</comment>
<keyword evidence="17" id="KW-1185">Reference proteome</keyword>
<dbReference type="PANTHER" id="PTHR12886">
    <property type="entry name" value="PIG-M MANNOSYLTRANSFERASE"/>
    <property type="match status" value="1"/>
</dbReference>
<evidence type="ECO:0000256" key="3">
    <source>
        <dbReference type="ARBA" id="ARBA00011071"/>
    </source>
</evidence>
<proteinExistence type="inferred from homology"/>
<evidence type="ECO:0000256" key="12">
    <source>
        <dbReference type="SAM" id="Phobius"/>
    </source>
</evidence>
<evidence type="ECO:0000256" key="4">
    <source>
        <dbReference type="ARBA" id="ARBA00022502"/>
    </source>
</evidence>
<comment type="subcellular location">
    <subcellularLocation>
        <location evidence="1">Endoplasmic reticulum membrane</location>
        <topology evidence="1">Multi-pass membrane protein</topology>
    </subcellularLocation>
</comment>
<sequence length="902" mass="104245">MKPPKRLQPLSEHAHVVPLSKCRHSSKRFHSHHKNKSTLSPEAQTIALNPDPPRCLVGFNSYNAICRSHRRRKKQSILESSSTMNSRKWVFSSRDSSSYRDKVVIVSYNILGVENASNHEDLYCNVSPKYLKWDRRKTLVCKEIKQYNASILCLQEVDRFTELKDLFQKDGFKGVYKARTGEAFDGCAIFWKEELFSLLHHESIEYQDYGLRNNVAQLCVLKMNEHMPKLDADTQSIIQPFQNRTFVIGNIHVLFNPKRGDIKLGQVRLLIEKASKLSREWGCIPVILCGDLNSIPQSPIYQFLASSKLDIRLYDRCKISGQIEANSKCKSFRPSNVKISSLPVSHRWSEEELRLATGSEVTTHLKHHLKLCSAYLGASGSCRTRDNYGEPLATSYHSKFMGTVDYIWHTEEFVPVKVLETLPIDILKRTGGLPSKKWGSDHLALVCELAFVDKSDEPLRQQPMAFVSFTTLIIVSAIFRIILILYGEWQDTHMEVRYTDVDYFVFSDAASLMASGNSPFQRSTYRYSPLLAFLLTPNSFIHRSWGKFIFSASDLLVGFFIRTILKMRGVPENLCIVSVVSWLFNPFTFTIGTRGNCEPIVCAMILWIIICLMNGVRRVFQAALWYGLVVHFRIYPIIYALPILLILDPQAFQSGRRPALQSWSHIEQKSSQQSCITRMAHLIHPWFLMKSVLTKERILFGLISGSVFFSCTAFFFCLYGWDFLHEALLYHLTRTDPRHNFSVYFYHIYLQYDRELMIAEKLISFLPQFLVQLVLISSFAEDLPFCFFVQTVAFVAFNKVITAQYFVWFFCLLPLLLPWSSIRLKWKGLSCIIIWVGAQLHWLMWGYLLEFKGKNVFLQLWMASIFFLAANTYLLVSVIRNHRYSPVFTQLGTTKDDTRKIK</sequence>
<feature type="transmembrane region" description="Helical" evidence="12">
    <location>
        <begin position="573"/>
        <end position="592"/>
    </location>
</feature>
<keyword evidence="7 12" id="KW-0812">Transmembrane</keyword>
<dbReference type="AlphaFoldDB" id="A0A7J6EVH1"/>
<dbReference type="SUPFAM" id="SSF56219">
    <property type="entry name" value="DNase I-like"/>
    <property type="match status" value="1"/>
</dbReference>
<evidence type="ECO:0000256" key="10">
    <source>
        <dbReference type="ARBA" id="ARBA00023136"/>
    </source>
</evidence>
<dbReference type="EMBL" id="JAATIP010000184">
    <property type="protein sequence ID" value="KAF4362424.1"/>
    <property type="molecule type" value="Genomic_DNA"/>
</dbReference>
<feature type="transmembrane region" description="Helical" evidence="12">
    <location>
        <begin position="623"/>
        <end position="647"/>
    </location>
</feature>
<dbReference type="UniPathway" id="UPA00196"/>
<dbReference type="InterPro" id="IPR036691">
    <property type="entry name" value="Endo/exonu/phosph_ase_sf"/>
</dbReference>
<evidence type="ECO:0000256" key="1">
    <source>
        <dbReference type="ARBA" id="ARBA00004477"/>
    </source>
</evidence>
<accession>A0A7J6EVH1</accession>
<dbReference type="Gene3D" id="3.60.10.10">
    <property type="entry name" value="Endonuclease/exonuclease/phosphatase"/>
    <property type="match status" value="1"/>
</dbReference>
<dbReference type="GO" id="GO:0005789">
    <property type="term" value="C:endoplasmic reticulum membrane"/>
    <property type="evidence" value="ECO:0007669"/>
    <property type="project" value="UniProtKB-SubCell"/>
</dbReference>
<feature type="transmembrane region" description="Helical" evidence="12">
    <location>
        <begin position="598"/>
        <end position="616"/>
    </location>
</feature>
<keyword evidence="10 12" id="KW-0472">Membrane</keyword>
<reference evidence="16 17" key="1">
    <citation type="journal article" date="2020" name="bioRxiv">
        <title>Sequence and annotation of 42 cannabis genomes reveals extensive copy number variation in cannabinoid synthesis and pathogen resistance genes.</title>
        <authorList>
            <person name="Mckernan K.J."/>
            <person name="Helbert Y."/>
            <person name="Kane L.T."/>
            <person name="Ebling H."/>
            <person name="Zhang L."/>
            <person name="Liu B."/>
            <person name="Eaton Z."/>
            <person name="Mclaughlin S."/>
            <person name="Kingan S."/>
            <person name="Baybayan P."/>
            <person name="Concepcion G."/>
            <person name="Jordan M."/>
            <person name="Riva A."/>
            <person name="Barbazuk W."/>
            <person name="Harkins T."/>
        </authorList>
    </citation>
    <scope>NUCLEOTIDE SEQUENCE [LARGE SCALE GENOMIC DNA]</scope>
    <source>
        <strain evidence="16 17">cv. Jamaican Lion 4</strain>
        <strain evidence="15">Father</strain>
        <strain evidence="14">Mother</strain>
        <tissue evidence="14">Leaf</tissue>
    </source>
</reference>
<dbReference type="Pfam" id="PF05007">
    <property type="entry name" value="Mannosyl_trans"/>
    <property type="match status" value="1"/>
</dbReference>
<feature type="transmembrane region" description="Helical" evidence="12">
    <location>
        <begin position="860"/>
        <end position="879"/>
    </location>
</feature>
<dbReference type="GO" id="GO:0051751">
    <property type="term" value="F:alpha-1,4-mannosyltransferase activity"/>
    <property type="evidence" value="ECO:0007669"/>
    <property type="project" value="InterPro"/>
</dbReference>
<evidence type="ECO:0000256" key="2">
    <source>
        <dbReference type="ARBA" id="ARBA00004687"/>
    </source>
</evidence>
<gene>
    <name evidence="14" type="ORF">F8388_012216</name>
    <name evidence="15" type="ORF">G4B88_030646</name>
</gene>
<evidence type="ECO:0000256" key="8">
    <source>
        <dbReference type="ARBA" id="ARBA00022824"/>
    </source>
</evidence>
<organism evidence="14 16">
    <name type="scientific">Cannabis sativa</name>
    <name type="common">Hemp</name>
    <name type="synonym">Marijuana</name>
    <dbReference type="NCBI Taxonomy" id="3483"/>
    <lineage>
        <taxon>Eukaryota</taxon>
        <taxon>Viridiplantae</taxon>
        <taxon>Streptophyta</taxon>
        <taxon>Embryophyta</taxon>
        <taxon>Tracheophyta</taxon>
        <taxon>Spermatophyta</taxon>
        <taxon>Magnoliopsida</taxon>
        <taxon>eudicotyledons</taxon>
        <taxon>Gunneridae</taxon>
        <taxon>Pentapetalae</taxon>
        <taxon>rosids</taxon>
        <taxon>fabids</taxon>
        <taxon>Rosales</taxon>
        <taxon>Cannabaceae</taxon>
        <taxon>Cannabis</taxon>
    </lineage>
</organism>
<keyword evidence="9 12" id="KW-1133">Transmembrane helix</keyword>
<dbReference type="InterPro" id="IPR007704">
    <property type="entry name" value="PIG-M"/>
</dbReference>
<dbReference type="Pfam" id="PF03372">
    <property type="entry name" value="Exo_endo_phos"/>
    <property type="match status" value="1"/>
</dbReference>
<keyword evidence="8" id="KW-0256">Endoplasmic reticulum</keyword>
<dbReference type="InterPro" id="IPR005135">
    <property type="entry name" value="Endo/exonuclease/phosphatase"/>
</dbReference>
<dbReference type="GO" id="GO:1990529">
    <property type="term" value="C:glycosylphosphatidylinositol-mannosyltransferase I complex"/>
    <property type="evidence" value="ECO:0007669"/>
    <property type="project" value="TreeGrafter"/>
</dbReference>
<dbReference type="PANTHER" id="PTHR12886:SF0">
    <property type="entry name" value="GPI MANNOSYLTRANSFERASE 1"/>
    <property type="match status" value="1"/>
</dbReference>
<evidence type="ECO:0000313" key="17">
    <source>
        <dbReference type="Proteomes" id="UP000583929"/>
    </source>
</evidence>
<evidence type="ECO:0000313" key="16">
    <source>
        <dbReference type="Proteomes" id="UP000525078"/>
    </source>
</evidence>
<comment type="similarity">
    <text evidence="3">Belongs to the PIGM family.</text>
</comment>
<evidence type="ECO:0000256" key="5">
    <source>
        <dbReference type="ARBA" id="ARBA00022676"/>
    </source>
</evidence>
<evidence type="ECO:0000313" key="14">
    <source>
        <dbReference type="EMBL" id="KAF4362424.1"/>
    </source>
</evidence>
<dbReference type="Proteomes" id="UP000583929">
    <property type="component" value="Unassembled WGS sequence"/>
</dbReference>
<evidence type="ECO:0000256" key="11">
    <source>
        <dbReference type="ARBA" id="ARBA00032997"/>
    </source>
</evidence>
<feature type="transmembrane region" description="Helical" evidence="12">
    <location>
        <begin position="762"/>
        <end position="780"/>
    </location>
</feature>
<dbReference type="GO" id="GO:0004376">
    <property type="term" value="F:GPI mannosyltransferase activity"/>
    <property type="evidence" value="ECO:0007669"/>
    <property type="project" value="InterPro"/>
</dbReference>
<evidence type="ECO:0000256" key="9">
    <source>
        <dbReference type="ARBA" id="ARBA00022989"/>
    </source>
</evidence>
<dbReference type="Proteomes" id="UP000525078">
    <property type="component" value="Unassembled WGS sequence"/>
</dbReference>
<feature type="transmembrane region" description="Helical" evidence="12">
    <location>
        <begin position="792"/>
        <end position="817"/>
    </location>
</feature>
<keyword evidence="5" id="KW-0328">Glycosyltransferase</keyword>